<dbReference type="PANTHER" id="PTHR13946">
    <property type="entry name" value="DNA-DIRECTED RNA POLYMERASE I,II,III"/>
    <property type="match status" value="1"/>
</dbReference>
<evidence type="ECO:0000256" key="4">
    <source>
        <dbReference type="ARBA" id="ARBA00023242"/>
    </source>
</evidence>
<evidence type="ECO:0000313" key="7">
    <source>
        <dbReference type="EMBL" id="CBJ33676.1"/>
    </source>
</evidence>
<dbReference type="InParanoid" id="D7G4D0"/>
<dbReference type="Gene3D" id="3.30.1360.10">
    <property type="entry name" value="RNA polymerase, RBP11-like subunit"/>
    <property type="match status" value="1"/>
</dbReference>
<keyword evidence="4" id="KW-0539">Nucleus</keyword>
<dbReference type="FunCoup" id="D7G4D0">
    <property type="interactions" value="161"/>
</dbReference>
<keyword evidence="8" id="KW-1185">Reference proteome</keyword>
<organism evidence="7 8">
    <name type="scientific">Ectocarpus siliculosus</name>
    <name type="common">Brown alga</name>
    <name type="synonym">Conferva siliculosa</name>
    <dbReference type="NCBI Taxonomy" id="2880"/>
    <lineage>
        <taxon>Eukaryota</taxon>
        <taxon>Sar</taxon>
        <taxon>Stramenopiles</taxon>
        <taxon>Ochrophyta</taxon>
        <taxon>PX clade</taxon>
        <taxon>Phaeophyceae</taxon>
        <taxon>Ectocarpales</taxon>
        <taxon>Ectocarpaceae</taxon>
        <taxon>Ectocarpus</taxon>
    </lineage>
</organism>
<feature type="domain" description="DNA-directed RNA polymerase RBP11-like dimerisation" evidence="6">
    <location>
        <begin position="79"/>
        <end position="149"/>
    </location>
</feature>
<dbReference type="InterPro" id="IPR036603">
    <property type="entry name" value="RBP11-like"/>
</dbReference>
<dbReference type="GO" id="GO:0006366">
    <property type="term" value="P:transcription by RNA polymerase II"/>
    <property type="evidence" value="ECO:0007669"/>
    <property type="project" value="InterPro"/>
</dbReference>
<dbReference type="SUPFAM" id="SSF55257">
    <property type="entry name" value="RBP11-like subunits of RNA polymerase"/>
    <property type="match status" value="1"/>
</dbReference>
<dbReference type="GO" id="GO:0003677">
    <property type="term" value="F:DNA binding"/>
    <property type="evidence" value="ECO:0007669"/>
    <property type="project" value="InterPro"/>
</dbReference>
<dbReference type="CDD" id="cd06926">
    <property type="entry name" value="RNAP_II_RPB11"/>
    <property type="match status" value="1"/>
</dbReference>
<evidence type="ECO:0000256" key="1">
    <source>
        <dbReference type="ARBA" id="ARBA00004123"/>
    </source>
</evidence>
<dbReference type="InterPro" id="IPR008193">
    <property type="entry name" value="RNA_pol_Rpb11_13-16kDa_CS"/>
</dbReference>
<keyword evidence="3" id="KW-0804">Transcription</keyword>
<protein>
    <submittedName>
        <fullName evidence="7">RNA polymerase II core subunit</fullName>
    </submittedName>
</protein>
<dbReference type="Pfam" id="PF13656">
    <property type="entry name" value="RNA_pol_L_2"/>
    <property type="match status" value="1"/>
</dbReference>
<reference evidence="7 8" key="1">
    <citation type="journal article" date="2010" name="Nature">
        <title>The Ectocarpus genome and the independent evolution of multicellularity in brown algae.</title>
        <authorList>
            <person name="Cock J.M."/>
            <person name="Sterck L."/>
            <person name="Rouze P."/>
            <person name="Scornet D."/>
            <person name="Allen A.E."/>
            <person name="Amoutzias G."/>
            <person name="Anthouard V."/>
            <person name="Artiguenave F."/>
            <person name="Aury J.M."/>
            <person name="Badger J.H."/>
            <person name="Beszteri B."/>
            <person name="Billiau K."/>
            <person name="Bonnet E."/>
            <person name="Bothwell J.H."/>
            <person name="Bowler C."/>
            <person name="Boyen C."/>
            <person name="Brownlee C."/>
            <person name="Carrano C.J."/>
            <person name="Charrier B."/>
            <person name="Cho G.Y."/>
            <person name="Coelho S.M."/>
            <person name="Collen J."/>
            <person name="Corre E."/>
            <person name="Da Silva C."/>
            <person name="Delage L."/>
            <person name="Delaroque N."/>
            <person name="Dittami S.M."/>
            <person name="Doulbeau S."/>
            <person name="Elias M."/>
            <person name="Farnham G."/>
            <person name="Gachon C.M."/>
            <person name="Gschloessl B."/>
            <person name="Heesch S."/>
            <person name="Jabbari K."/>
            <person name="Jubin C."/>
            <person name="Kawai H."/>
            <person name="Kimura K."/>
            <person name="Kloareg B."/>
            <person name="Kupper F.C."/>
            <person name="Lang D."/>
            <person name="Le Bail A."/>
            <person name="Leblanc C."/>
            <person name="Lerouge P."/>
            <person name="Lohr M."/>
            <person name="Lopez P.J."/>
            <person name="Martens C."/>
            <person name="Maumus F."/>
            <person name="Michel G."/>
            <person name="Miranda-Saavedra D."/>
            <person name="Morales J."/>
            <person name="Moreau H."/>
            <person name="Motomura T."/>
            <person name="Nagasato C."/>
            <person name="Napoli C.A."/>
            <person name="Nelson D.R."/>
            <person name="Nyvall-Collen P."/>
            <person name="Peters A.F."/>
            <person name="Pommier C."/>
            <person name="Potin P."/>
            <person name="Poulain J."/>
            <person name="Quesneville H."/>
            <person name="Read B."/>
            <person name="Rensing S.A."/>
            <person name="Ritter A."/>
            <person name="Rousvoal S."/>
            <person name="Samanta M."/>
            <person name="Samson G."/>
            <person name="Schroeder D.C."/>
            <person name="Segurens B."/>
            <person name="Strittmatter M."/>
            <person name="Tonon T."/>
            <person name="Tregear J.W."/>
            <person name="Valentin K."/>
            <person name="von Dassow P."/>
            <person name="Yamagishi T."/>
            <person name="Van de Peer Y."/>
            <person name="Wincker P."/>
        </authorList>
    </citation>
    <scope>NUCLEOTIDE SEQUENCE [LARGE SCALE GENOMIC DNA]</scope>
    <source>
        <strain evidence="8">Ec32 / CCAP1310/4</strain>
    </source>
</reference>
<dbReference type="STRING" id="2880.D7G4D0"/>
<keyword evidence="2" id="KW-0240">DNA-directed RNA polymerase</keyword>
<dbReference type="GO" id="GO:0046983">
    <property type="term" value="F:protein dimerization activity"/>
    <property type="evidence" value="ECO:0007669"/>
    <property type="project" value="InterPro"/>
</dbReference>
<gene>
    <name evidence="7" type="ORF">Esi_0552_0011</name>
</gene>
<proteinExistence type="inferred from homology"/>
<dbReference type="InterPro" id="IPR022905">
    <property type="entry name" value="Rpo11-like"/>
</dbReference>
<dbReference type="GO" id="GO:0005665">
    <property type="term" value="C:RNA polymerase II, core complex"/>
    <property type="evidence" value="ECO:0007669"/>
    <property type="project" value="InterPro"/>
</dbReference>
<dbReference type="EMBL" id="FN649760">
    <property type="protein sequence ID" value="CBJ33676.1"/>
    <property type="molecule type" value="Genomic_DNA"/>
</dbReference>
<dbReference type="InterPro" id="IPR009025">
    <property type="entry name" value="RBP11-like_dimer"/>
</dbReference>
<dbReference type="GO" id="GO:0003899">
    <property type="term" value="F:DNA-directed RNA polymerase activity"/>
    <property type="evidence" value="ECO:0007669"/>
    <property type="project" value="InterPro"/>
</dbReference>
<name>D7G4D0_ECTSI</name>
<dbReference type="OrthoDB" id="10248581at2759"/>
<dbReference type="eggNOG" id="KOG4392">
    <property type="taxonomic scope" value="Eukaryota"/>
</dbReference>
<evidence type="ECO:0000256" key="2">
    <source>
        <dbReference type="ARBA" id="ARBA00022478"/>
    </source>
</evidence>
<dbReference type="HAMAP" id="MF_00261">
    <property type="entry name" value="RNApol_arch_Rpo11"/>
    <property type="match status" value="1"/>
</dbReference>
<evidence type="ECO:0000259" key="6">
    <source>
        <dbReference type="Pfam" id="PF13656"/>
    </source>
</evidence>
<dbReference type="AlphaFoldDB" id="D7G4D0"/>
<evidence type="ECO:0000256" key="3">
    <source>
        <dbReference type="ARBA" id="ARBA00023163"/>
    </source>
</evidence>
<evidence type="ECO:0000256" key="5">
    <source>
        <dbReference type="ARBA" id="ARBA00025751"/>
    </source>
</evidence>
<sequence length="170" mass="18871">MGRGRLGSAGATEAASLFPFPFSKALLSRSSSPFESQWCTYPFPKESDFRKEELSIAAAPPRPRRLAYTPDTKIPHAGTFEIIKEDHTLGNLLRMQLLADRQVRFAGYMQPHPLENKIHIKVQTNGDNTPVDALSAATEDLSQEMEGLREVFQEQVAAAKHAAEQEQFGS</sequence>
<dbReference type="InterPro" id="IPR037685">
    <property type="entry name" value="RBP11"/>
</dbReference>
<comment type="subcellular location">
    <subcellularLocation>
        <location evidence="1">Nucleus</location>
    </subcellularLocation>
</comment>
<comment type="similarity">
    <text evidence="5">Belongs to the archaeal Rpo11/eukaryotic RPB11/RPC19 RNA polymerase subunit family.</text>
</comment>
<dbReference type="PROSITE" id="PS01154">
    <property type="entry name" value="RNA_POL_L_13KD"/>
    <property type="match status" value="1"/>
</dbReference>
<dbReference type="Proteomes" id="UP000002630">
    <property type="component" value="Unassembled WGS sequence"/>
</dbReference>
<accession>D7G4D0</accession>
<evidence type="ECO:0000313" key="8">
    <source>
        <dbReference type="Proteomes" id="UP000002630"/>
    </source>
</evidence>
<dbReference type="PANTHER" id="PTHR13946:SF16">
    <property type="entry name" value="DNA-DIRECTED RNA POLYMERASE II SUBUNIT RPB11"/>
    <property type="match status" value="1"/>
</dbReference>